<reference evidence="7 8" key="1">
    <citation type="submission" date="2020-02" db="EMBL/GenBank/DDBJ databases">
        <title>Draft genome sequence of Limisphaera ngatamarikiensis NGM72.4T, a thermophilic Verrucomicrobia grouped in subdivision 3.</title>
        <authorList>
            <person name="Carere C.R."/>
            <person name="Steen J."/>
            <person name="Hugenholtz P."/>
            <person name="Stott M.B."/>
        </authorList>
    </citation>
    <scope>NUCLEOTIDE SEQUENCE [LARGE SCALE GENOMIC DNA]</scope>
    <source>
        <strain evidence="7 8">NGM72.4</strain>
    </source>
</reference>
<name>A0A6M1RYC1_9BACT</name>
<evidence type="ECO:0000256" key="2">
    <source>
        <dbReference type="ARBA" id="ARBA00022448"/>
    </source>
</evidence>
<sequence length="131" mass="15252">MVSNRLIRREAKRLYRLCLVEGRVDEARVRAVVDQVLAERPRGYLRLLSHFQRLVKLDLQRRTARVESAIPLPDDLRQRLQQQVSHRYGPGLYWQYAVDPALIAGLRLRVGSDVYDASVLGRLRQLAESFE</sequence>
<evidence type="ECO:0000313" key="8">
    <source>
        <dbReference type="Proteomes" id="UP000477311"/>
    </source>
</evidence>
<keyword evidence="5" id="KW-0472">Membrane</keyword>
<dbReference type="Proteomes" id="UP000477311">
    <property type="component" value="Unassembled WGS sequence"/>
</dbReference>
<dbReference type="GO" id="GO:0016020">
    <property type="term" value="C:membrane"/>
    <property type="evidence" value="ECO:0007669"/>
    <property type="project" value="UniProtKB-SubCell"/>
</dbReference>
<keyword evidence="3" id="KW-0375">Hydrogen ion transport</keyword>
<dbReference type="EMBL" id="JAAKYA010000012">
    <property type="protein sequence ID" value="NGO38170.1"/>
    <property type="molecule type" value="Genomic_DNA"/>
</dbReference>
<dbReference type="GO" id="GO:0046933">
    <property type="term" value="F:proton-transporting ATP synthase activity, rotational mechanism"/>
    <property type="evidence" value="ECO:0007669"/>
    <property type="project" value="InterPro"/>
</dbReference>
<keyword evidence="8" id="KW-1185">Reference proteome</keyword>
<dbReference type="Pfam" id="PF00213">
    <property type="entry name" value="OSCP"/>
    <property type="match status" value="1"/>
</dbReference>
<evidence type="ECO:0000256" key="4">
    <source>
        <dbReference type="ARBA" id="ARBA00023065"/>
    </source>
</evidence>
<protein>
    <submittedName>
        <fullName evidence="7">F0F1 ATP synthase subunit delta</fullName>
    </submittedName>
</protein>
<organism evidence="7 8">
    <name type="scientific">Limisphaera ngatamarikiensis</name>
    <dbReference type="NCBI Taxonomy" id="1324935"/>
    <lineage>
        <taxon>Bacteria</taxon>
        <taxon>Pseudomonadati</taxon>
        <taxon>Verrucomicrobiota</taxon>
        <taxon>Verrucomicrobiia</taxon>
        <taxon>Limisphaerales</taxon>
        <taxon>Limisphaeraceae</taxon>
        <taxon>Limisphaera</taxon>
    </lineage>
</organism>
<dbReference type="InterPro" id="IPR000711">
    <property type="entry name" value="ATPase_OSCP/dsu"/>
</dbReference>
<keyword evidence="2" id="KW-0813">Transport</keyword>
<comment type="caution">
    <text evidence="7">The sequence shown here is derived from an EMBL/GenBank/DDBJ whole genome shotgun (WGS) entry which is preliminary data.</text>
</comment>
<evidence type="ECO:0000313" key="7">
    <source>
        <dbReference type="EMBL" id="NGO38170.1"/>
    </source>
</evidence>
<dbReference type="RefSeq" id="WP_165105511.1">
    <property type="nucleotide sequence ID" value="NZ_JAAKYA010000012.1"/>
</dbReference>
<proteinExistence type="predicted"/>
<evidence type="ECO:0000256" key="1">
    <source>
        <dbReference type="ARBA" id="ARBA00004370"/>
    </source>
</evidence>
<comment type="subcellular location">
    <subcellularLocation>
        <location evidence="1">Membrane</location>
    </subcellularLocation>
</comment>
<keyword evidence="6" id="KW-0066">ATP synthesis</keyword>
<dbReference type="AlphaFoldDB" id="A0A6M1RYC1"/>
<gene>
    <name evidence="7" type="ORF">G4L39_02005</name>
</gene>
<evidence type="ECO:0000256" key="3">
    <source>
        <dbReference type="ARBA" id="ARBA00022781"/>
    </source>
</evidence>
<accession>A0A6M1RYC1</accession>
<keyword evidence="4" id="KW-0406">Ion transport</keyword>
<evidence type="ECO:0000256" key="6">
    <source>
        <dbReference type="ARBA" id="ARBA00023310"/>
    </source>
</evidence>
<evidence type="ECO:0000256" key="5">
    <source>
        <dbReference type="ARBA" id="ARBA00023136"/>
    </source>
</evidence>